<comment type="caution">
    <text evidence="1">The sequence shown here is derived from an EMBL/GenBank/DDBJ whole genome shotgun (WGS) entry which is preliminary data.</text>
</comment>
<name>A0ABV5YAL2_9ACTN</name>
<sequence length="134" mass="14788">MLDLSVDTSARLALLWRIDADHILGIGSDGRTSDGRIRYAYHLSRNGSTIFEGRDFCSGSTAKPTVEALSHAAGCLLGFLTVRPGDVEDDYFAEYTPQQLSWRDEFAEELSIYAQDRSCGYCGGDHDSPTRLDC</sequence>
<evidence type="ECO:0000313" key="2">
    <source>
        <dbReference type="Proteomes" id="UP001589627"/>
    </source>
</evidence>
<accession>A0ABV5YAL2</accession>
<reference evidence="1 2" key="1">
    <citation type="submission" date="2024-09" db="EMBL/GenBank/DDBJ databases">
        <authorList>
            <person name="Sun Q."/>
            <person name="Mori K."/>
        </authorList>
    </citation>
    <scope>NUCLEOTIDE SEQUENCE [LARGE SCALE GENOMIC DNA]</scope>
    <source>
        <strain evidence="1 2">TBRC 0563</strain>
    </source>
</reference>
<keyword evidence="2" id="KW-1185">Reference proteome</keyword>
<protein>
    <submittedName>
        <fullName evidence="1">Uncharacterized protein</fullName>
    </submittedName>
</protein>
<gene>
    <name evidence="1" type="ORF">ACFFNX_02925</name>
</gene>
<organism evidence="1 2">
    <name type="scientific">Actinoallomurus acaciae</name>
    <dbReference type="NCBI Taxonomy" id="502577"/>
    <lineage>
        <taxon>Bacteria</taxon>
        <taxon>Bacillati</taxon>
        <taxon>Actinomycetota</taxon>
        <taxon>Actinomycetes</taxon>
        <taxon>Streptosporangiales</taxon>
        <taxon>Thermomonosporaceae</taxon>
        <taxon>Actinoallomurus</taxon>
    </lineage>
</organism>
<dbReference type="Proteomes" id="UP001589627">
    <property type="component" value="Unassembled WGS sequence"/>
</dbReference>
<proteinExistence type="predicted"/>
<evidence type="ECO:0000313" key="1">
    <source>
        <dbReference type="EMBL" id="MFB9831137.1"/>
    </source>
</evidence>
<dbReference type="RefSeq" id="WP_378194604.1">
    <property type="nucleotide sequence ID" value="NZ_JBHLZP010000009.1"/>
</dbReference>
<dbReference type="EMBL" id="JBHLZP010000009">
    <property type="protein sequence ID" value="MFB9831137.1"/>
    <property type="molecule type" value="Genomic_DNA"/>
</dbReference>